<keyword evidence="1" id="KW-0732">Signal</keyword>
<reference evidence="3" key="1">
    <citation type="journal article" date="2019" name="Int. J. Syst. Evol. Microbiol.">
        <title>The Global Catalogue of Microorganisms (GCM) 10K type strain sequencing project: providing services to taxonomists for standard genome sequencing and annotation.</title>
        <authorList>
            <consortium name="The Broad Institute Genomics Platform"/>
            <consortium name="The Broad Institute Genome Sequencing Center for Infectious Disease"/>
            <person name="Wu L."/>
            <person name="Ma J."/>
        </authorList>
    </citation>
    <scope>NUCLEOTIDE SEQUENCE [LARGE SCALE GENOMIC DNA]</scope>
    <source>
        <strain evidence="3">CCUG 62974</strain>
    </source>
</reference>
<keyword evidence="3" id="KW-1185">Reference proteome</keyword>
<accession>A0ABW3DN94</accession>
<dbReference type="EMBL" id="JBHTHX010000131">
    <property type="protein sequence ID" value="MFD0884211.1"/>
    <property type="molecule type" value="Genomic_DNA"/>
</dbReference>
<evidence type="ECO:0000256" key="1">
    <source>
        <dbReference type="SAM" id="SignalP"/>
    </source>
</evidence>
<proteinExistence type="predicted"/>
<evidence type="ECO:0000313" key="2">
    <source>
        <dbReference type="EMBL" id="MFD0884211.1"/>
    </source>
</evidence>
<dbReference type="Proteomes" id="UP001597024">
    <property type="component" value="Unassembled WGS sequence"/>
</dbReference>
<name>A0ABW3DN94_9ACTN</name>
<sequence length="115" mass="12264">MKLYRSSLRNATMAVAVAAFLGGGLTTVSAIPAQAASCTVNIYRVDTGHGGSNVYVSYTGAELAYSDPKADDSRVTGPSSYVMKPNQVNGRRAVYLATGRLAWMYAPALEYETCR</sequence>
<feature type="chain" id="PRO_5046754170" description="Spore-associated protein A" evidence="1">
    <location>
        <begin position="36"/>
        <end position="115"/>
    </location>
</feature>
<evidence type="ECO:0000313" key="3">
    <source>
        <dbReference type="Proteomes" id="UP001597024"/>
    </source>
</evidence>
<comment type="caution">
    <text evidence="2">The sequence shown here is derived from an EMBL/GenBank/DDBJ whole genome shotgun (WGS) entry which is preliminary data.</text>
</comment>
<protein>
    <recommendedName>
        <fullName evidence="4">Spore-associated protein A</fullName>
    </recommendedName>
</protein>
<evidence type="ECO:0008006" key="4">
    <source>
        <dbReference type="Google" id="ProtNLM"/>
    </source>
</evidence>
<feature type="signal peptide" evidence="1">
    <location>
        <begin position="1"/>
        <end position="35"/>
    </location>
</feature>
<organism evidence="2 3">
    <name type="scientific">Streptosporangium algeriense</name>
    <dbReference type="NCBI Taxonomy" id="1682748"/>
    <lineage>
        <taxon>Bacteria</taxon>
        <taxon>Bacillati</taxon>
        <taxon>Actinomycetota</taxon>
        <taxon>Actinomycetes</taxon>
        <taxon>Streptosporangiales</taxon>
        <taxon>Streptosporangiaceae</taxon>
        <taxon>Streptosporangium</taxon>
    </lineage>
</organism>
<gene>
    <name evidence="2" type="ORF">ACFQ08_06560</name>
</gene>